<dbReference type="EMBL" id="BAAASG010000029">
    <property type="protein sequence ID" value="GAA2522695.1"/>
    <property type="molecule type" value="Genomic_DNA"/>
</dbReference>
<sequence length="249" mass="26676">MCEGIRWLADRDEGLDSVVFARRISPEELAVRMGGTPGAAVELTGLDVTHVLHRSQTSDNAVARVGACGAWSYAVLHLADPGRDDLAVRASRDGVEVIQYVAMTDHPLAQFNYLCDGRTVCGFGIGEEAHRWGQNPDHLLPTLVVGGVLPPDGTSHQAAPADSALSGKHLTLAVLEHHFGLCLPENSVMRAQLPAYTIRGTLSLGPDPDVDIIRAWAAEHGYPLDWGQSGHVPTSIREAFAHATGRRSS</sequence>
<evidence type="ECO:0000313" key="1">
    <source>
        <dbReference type="EMBL" id="GAA2522695.1"/>
    </source>
</evidence>
<dbReference type="Proteomes" id="UP001501777">
    <property type="component" value="Unassembled WGS sequence"/>
</dbReference>
<gene>
    <name evidence="1" type="ORF">GCM10010276_87200</name>
</gene>
<dbReference type="InterPro" id="IPR045592">
    <property type="entry name" value="DUF6461"/>
</dbReference>
<keyword evidence="2" id="KW-1185">Reference proteome</keyword>
<accession>A0ABP6ATY0</accession>
<name>A0ABP6ATY0_STRLO</name>
<evidence type="ECO:0000313" key="2">
    <source>
        <dbReference type="Proteomes" id="UP001501777"/>
    </source>
</evidence>
<organism evidence="1 2">
    <name type="scientific">Streptomyces longisporus</name>
    <dbReference type="NCBI Taxonomy" id="1948"/>
    <lineage>
        <taxon>Bacteria</taxon>
        <taxon>Bacillati</taxon>
        <taxon>Actinomycetota</taxon>
        <taxon>Actinomycetes</taxon>
        <taxon>Kitasatosporales</taxon>
        <taxon>Streptomycetaceae</taxon>
        <taxon>Streptomyces</taxon>
    </lineage>
</organism>
<protein>
    <submittedName>
        <fullName evidence="1">Uncharacterized protein</fullName>
    </submittedName>
</protein>
<proteinExistence type="predicted"/>
<comment type="caution">
    <text evidence="1">The sequence shown here is derived from an EMBL/GenBank/DDBJ whole genome shotgun (WGS) entry which is preliminary data.</text>
</comment>
<dbReference type="Pfam" id="PF20062">
    <property type="entry name" value="DUF6461"/>
    <property type="match status" value="1"/>
</dbReference>
<reference evidence="2" key="1">
    <citation type="journal article" date="2019" name="Int. J. Syst. Evol. Microbiol.">
        <title>The Global Catalogue of Microorganisms (GCM) 10K type strain sequencing project: providing services to taxonomists for standard genome sequencing and annotation.</title>
        <authorList>
            <consortium name="The Broad Institute Genomics Platform"/>
            <consortium name="The Broad Institute Genome Sequencing Center for Infectious Disease"/>
            <person name="Wu L."/>
            <person name="Ma J."/>
        </authorList>
    </citation>
    <scope>NUCLEOTIDE SEQUENCE [LARGE SCALE GENOMIC DNA]</scope>
    <source>
        <strain evidence="2">JCM 4395</strain>
    </source>
</reference>